<feature type="compositionally biased region" description="Polar residues" evidence="2">
    <location>
        <begin position="78"/>
        <end position="121"/>
    </location>
</feature>
<reference evidence="3 4" key="1">
    <citation type="journal article" date="2023" name="Life. Sci Alliance">
        <title>Evolutionary insights into 3D genome organization and epigenetic landscape of Vigna mungo.</title>
        <authorList>
            <person name="Junaid A."/>
            <person name="Singh B."/>
            <person name="Bhatia S."/>
        </authorList>
    </citation>
    <scope>NUCLEOTIDE SEQUENCE [LARGE SCALE GENOMIC DNA]</scope>
    <source>
        <strain evidence="3">Urdbean</strain>
    </source>
</reference>
<evidence type="ECO:0000256" key="2">
    <source>
        <dbReference type="SAM" id="MobiDB-lite"/>
    </source>
</evidence>
<dbReference type="Pfam" id="PF04832">
    <property type="entry name" value="SOUL"/>
    <property type="match status" value="1"/>
</dbReference>
<evidence type="ECO:0000256" key="1">
    <source>
        <dbReference type="ARBA" id="ARBA00009817"/>
    </source>
</evidence>
<comment type="similarity">
    <text evidence="1">Belongs to the HEBP family.</text>
</comment>
<dbReference type="InterPro" id="IPR018790">
    <property type="entry name" value="DUF2358"/>
</dbReference>
<dbReference type="FunFam" id="3.20.80.10:FF:000008">
    <property type="entry name" value="SOUL heme-binding protein"/>
    <property type="match status" value="1"/>
</dbReference>
<accession>A0AAQ3P200</accession>
<dbReference type="PANTHER" id="PTHR11220">
    <property type="entry name" value="HEME-BINDING PROTEIN-RELATED"/>
    <property type="match status" value="1"/>
</dbReference>
<organism evidence="3 4">
    <name type="scientific">Vigna mungo</name>
    <name type="common">Black gram</name>
    <name type="synonym">Phaseolus mungo</name>
    <dbReference type="NCBI Taxonomy" id="3915"/>
    <lineage>
        <taxon>Eukaryota</taxon>
        <taxon>Viridiplantae</taxon>
        <taxon>Streptophyta</taxon>
        <taxon>Embryophyta</taxon>
        <taxon>Tracheophyta</taxon>
        <taxon>Spermatophyta</taxon>
        <taxon>Magnoliopsida</taxon>
        <taxon>eudicotyledons</taxon>
        <taxon>Gunneridae</taxon>
        <taxon>Pentapetalae</taxon>
        <taxon>rosids</taxon>
        <taxon>fabids</taxon>
        <taxon>Fabales</taxon>
        <taxon>Fabaceae</taxon>
        <taxon>Papilionoideae</taxon>
        <taxon>50 kb inversion clade</taxon>
        <taxon>NPAAA clade</taxon>
        <taxon>indigoferoid/millettioid clade</taxon>
        <taxon>Phaseoleae</taxon>
        <taxon>Vigna</taxon>
    </lineage>
</organism>
<dbReference type="EMBL" id="CP144699">
    <property type="protein sequence ID" value="WVZ19933.1"/>
    <property type="molecule type" value="Genomic_DNA"/>
</dbReference>
<dbReference type="PANTHER" id="PTHR11220:SF50">
    <property type="entry name" value="SOUL HEME-BINDING FAMILY PROTEIN"/>
    <property type="match status" value="1"/>
</dbReference>
<keyword evidence="4" id="KW-1185">Reference proteome</keyword>
<dbReference type="SUPFAM" id="SSF54427">
    <property type="entry name" value="NTF2-like"/>
    <property type="match status" value="1"/>
</dbReference>
<name>A0AAQ3P200_VIGMU</name>
<dbReference type="AlphaFoldDB" id="A0AAQ3P200"/>
<evidence type="ECO:0000313" key="3">
    <source>
        <dbReference type="EMBL" id="WVZ19933.1"/>
    </source>
</evidence>
<dbReference type="InterPro" id="IPR011256">
    <property type="entry name" value="Reg_factor_effector_dom_sf"/>
</dbReference>
<sequence length="457" mass="51142">MSLGDSKAKSPQLRAKGASKATPPGDSKAKSPQPKVKGASKANSRTTLSGDSKAKSSTQGEGSFKSKLLHERKELQKRTPTWRYSDSLSSDSIPMATSTLSHQSSRPFPTACASSGPPSTAVNLRRHLPPSPKPRKLALSVKNSNRFKWVIQSSLAEQSPPKTFDIQELVRFLYDDLTHLFDDQGIDKTAYDERVFFRDPITKYDTLSGYLFNIALLKTLFKPQFQLHWAKPTGPYEITTRWTMVMIFTLLPWKPELTFTGTSVMGINPENGKFCSHVDFWDSIQKNDYFSFEGLMDMIRQVRQYDPFIVVETDGDKLSGSTGFNDVAGYIFGKNSSMEKIPMTTPVFTQSNDADLSKVSIQIVLPSDKETESLPSPNQETVRVRKNEGGIAAVMKFSGKPTEDIVCEKEKILRSNIIKDGLKPQIGCLLARYNDPGRTWTFTMVCYEACLIMFVDF</sequence>
<dbReference type="InterPro" id="IPR032710">
    <property type="entry name" value="NTF2-like_dom_sf"/>
</dbReference>
<dbReference type="SUPFAM" id="SSF55136">
    <property type="entry name" value="Probable bacterial effector-binding domain"/>
    <property type="match status" value="1"/>
</dbReference>
<dbReference type="Pfam" id="PF10184">
    <property type="entry name" value="DUF2358"/>
    <property type="match status" value="1"/>
</dbReference>
<dbReference type="InterPro" id="IPR006917">
    <property type="entry name" value="SOUL_heme-bd"/>
</dbReference>
<dbReference type="Gene3D" id="3.20.80.10">
    <property type="entry name" value="Regulatory factor, effector binding domain"/>
    <property type="match status" value="1"/>
</dbReference>
<dbReference type="Proteomes" id="UP001374535">
    <property type="component" value="Chromosome 2"/>
</dbReference>
<evidence type="ECO:0000313" key="4">
    <source>
        <dbReference type="Proteomes" id="UP001374535"/>
    </source>
</evidence>
<feature type="compositionally biased region" description="Polar residues" evidence="2">
    <location>
        <begin position="41"/>
        <end position="61"/>
    </location>
</feature>
<proteinExistence type="inferred from homology"/>
<gene>
    <name evidence="3" type="ORF">V8G54_007255</name>
</gene>
<protein>
    <submittedName>
        <fullName evidence="3">Uncharacterized protein</fullName>
    </submittedName>
</protein>
<feature type="compositionally biased region" description="Basic and acidic residues" evidence="2">
    <location>
        <begin position="68"/>
        <end position="77"/>
    </location>
</feature>
<feature type="region of interest" description="Disordered" evidence="2">
    <location>
        <begin position="1"/>
        <end position="121"/>
    </location>
</feature>